<proteinExistence type="predicted"/>
<dbReference type="GeneID" id="90590293"/>
<dbReference type="EMBL" id="CP104395">
    <property type="protein sequence ID" value="WEL19863.1"/>
    <property type="molecule type" value="Genomic_DNA"/>
</dbReference>
<organism evidence="1 2">
    <name type="scientific">Candidatus Nanohalococcus occultus</name>
    <dbReference type="NCBI Taxonomy" id="2978047"/>
    <lineage>
        <taxon>Archaea</taxon>
        <taxon>Candidatus Nanohalarchaeota</taxon>
        <taxon>Candidatus Nanohalarchaeota incertae sedis</taxon>
        <taxon>Candidatus Nanohalococcus</taxon>
    </lineage>
</organism>
<gene>
    <name evidence="1" type="ORF">SVXNc_0856</name>
</gene>
<name>A0ABY8CF60_9ARCH</name>
<accession>A0ABY8CF60</accession>
<evidence type="ECO:0000313" key="2">
    <source>
        <dbReference type="Proteomes" id="UP001218034"/>
    </source>
</evidence>
<dbReference type="RefSeq" id="WP_347721694.1">
    <property type="nucleotide sequence ID" value="NZ_CP104395.1"/>
</dbReference>
<keyword evidence="2" id="KW-1185">Reference proteome</keyword>
<sequence length="91" mass="10374">MSNRKTGAEEIIQASSILEGRERSRTYLEANSHYLSENYPGKTLVAVTSEGSTEIAGMYRSESRNWRRVLEMIEETYSEQAVHTAVARKME</sequence>
<reference evidence="1 2" key="1">
    <citation type="submission" date="2022-09" db="EMBL/GenBank/DDBJ databases">
        <title>Xylan utilization by haloarchaea-nanohaloarchaea associations.</title>
        <authorList>
            <person name="Yakimov M."/>
        </authorList>
    </citation>
    <scope>NUCLEOTIDE SEQUENCE [LARGE SCALE GENOMIC DNA]</scope>
    <source>
        <strain evidence="1 2">SVXNc</strain>
    </source>
</reference>
<evidence type="ECO:0000313" key="1">
    <source>
        <dbReference type="EMBL" id="WEL19863.1"/>
    </source>
</evidence>
<dbReference type="Proteomes" id="UP001218034">
    <property type="component" value="Chromosome"/>
</dbReference>
<protein>
    <submittedName>
        <fullName evidence="1">Uncharacterized protein</fullName>
    </submittedName>
</protein>